<dbReference type="PANTHER" id="PTHR30126:SF100">
    <property type="entry name" value="LYSR-FAMILY TRANSCRIPTIONAL REGULATOR"/>
    <property type="match status" value="1"/>
</dbReference>
<dbReference type="Pfam" id="PF00126">
    <property type="entry name" value="HTH_1"/>
    <property type="match status" value="1"/>
</dbReference>
<evidence type="ECO:0000259" key="5">
    <source>
        <dbReference type="PROSITE" id="PS50931"/>
    </source>
</evidence>
<dbReference type="Gene3D" id="3.40.190.290">
    <property type="match status" value="1"/>
</dbReference>
<comment type="caution">
    <text evidence="6">The sequence shown here is derived from an EMBL/GenBank/DDBJ whole genome shotgun (WGS) entry which is preliminary data.</text>
</comment>
<dbReference type="Proteomes" id="UP001306950">
    <property type="component" value="Unassembled WGS sequence"/>
</dbReference>
<gene>
    <name evidence="6" type="ORF">V3851_03085</name>
</gene>
<dbReference type="EMBL" id="JAZHPZ010000001">
    <property type="protein sequence ID" value="MEF2964801.1"/>
    <property type="molecule type" value="Genomic_DNA"/>
</dbReference>
<evidence type="ECO:0000256" key="4">
    <source>
        <dbReference type="ARBA" id="ARBA00023163"/>
    </source>
</evidence>
<name>A0ABU7VNH2_9BACL</name>
<keyword evidence="2" id="KW-0805">Transcription regulation</keyword>
<dbReference type="RefSeq" id="WP_331845004.1">
    <property type="nucleotide sequence ID" value="NZ_JAZHPZ010000001.1"/>
</dbReference>
<dbReference type="InterPro" id="IPR005119">
    <property type="entry name" value="LysR_subst-bd"/>
</dbReference>
<evidence type="ECO:0000256" key="3">
    <source>
        <dbReference type="ARBA" id="ARBA00023125"/>
    </source>
</evidence>
<protein>
    <submittedName>
        <fullName evidence="6">LysR family transcriptional regulator</fullName>
    </submittedName>
</protein>
<dbReference type="SUPFAM" id="SSF46785">
    <property type="entry name" value="Winged helix' DNA-binding domain"/>
    <property type="match status" value="1"/>
</dbReference>
<reference evidence="6 7" key="1">
    <citation type="submission" date="2024-02" db="EMBL/GenBank/DDBJ databases">
        <title>A nitrogen-fixing paenibacillus bacterium.</title>
        <authorList>
            <person name="Zhang W.L."/>
            <person name="Chen S.F."/>
        </authorList>
    </citation>
    <scope>NUCLEOTIDE SEQUENCE [LARGE SCALE GENOMIC DNA]</scope>
    <source>
        <strain evidence="6 7">M1</strain>
    </source>
</reference>
<dbReference type="Pfam" id="PF03466">
    <property type="entry name" value="LysR_substrate"/>
    <property type="match status" value="1"/>
</dbReference>
<evidence type="ECO:0000256" key="2">
    <source>
        <dbReference type="ARBA" id="ARBA00023015"/>
    </source>
</evidence>
<dbReference type="InterPro" id="IPR000847">
    <property type="entry name" value="LysR_HTH_N"/>
</dbReference>
<comment type="similarity">
    <text evidence="1">Belongs to the LysR transcriptional regulatory family.</text>
</comment>
<dbReference type="CDD" id="cd05466">
    <property type="entry name" value="PBP2_LTTR_substrate"/>
    <property type="match status" value="1"/>
</dbReference>
<evidence type="ECO:0000256" key="1">
    <source>
        <dbReference type="ARBA" id="ARBA00009437"/>
    </source>
</evidence>
<sequence length="297" mass="33287">MELTYLQTFLEVVRSGSFTQAGERLGYAQSSITTQIQKLEESYGAVLFERFGRKMKLTSAGETLLQYARDIVRLHAESKEAVSRQNKGSLSIGTVETLAAFFLPPYLQTYKQDYPEMNVLIQPANEPAIIDAVKAGALDMGFILDPPFADPELFSATIREETMVIVARPDHRFGRWNGVTATDLNDESLILTEDGCTYRAMLLHALKEAGVRCNFSYEFGSLEAIKQCVIYGLGIALLPQAVVAEEVRKGQMIAVPFVHPSCRFYTQVIYSRKKWISKPFRHFLELVAGPSIKINEV</sequence>
<dbReference type="InterPro" id="IPR036388">
    <property type="entry name" value="WH-like_DNA-bd_sf"/>
</dbReference>
<keyword evidence="4" id="KW-0804">Transcription</keyword>
<keyword evidence="7" id="KW-1185">Reference proteome</keyword>
<dbReference type="PROSITE" id="PS50931">
    <property type="entry name" value="HTH_LYSR"/>
    <property type="match status" value="1"/>
</dbReference>
<dbReference type="InterPro" id="IPR036390">
    <property type="entry name" value="WH_DNA-bd_sf"/>
</dbReference>
<accession>A0ABU7VNH2</accession>
<keyword evidence="3" id="KW-0238">DNA-binding</keyword>
<dbReference type="SUPFAM" id="SSF53850">
    <property type="entry name" value="Periplasmic binding protein-like II"/>
    <property type="match status" value="1"/>
</dbReference>
<proteinExistence type="inferred from homology"/>
<feature type="domain" description="HTH lysR-type" evidence="5">
    <location>
        <begin position="1"/>
        <end position="58"/>
    </location>
</feature>
<dbReference type="PRINTS" id="PR00039">
    <property type="entry name" value="HTHLYSR"/>
</dbReference>
<evidence type="ECO:0000313" key="6">
    <source>
        <dbReference type="EMBL" id="MEF2964801.1"/>
    </source>
</evidence>
<organism evidence="6 7">
    <name type="scientific">Paenibacillus haidiansis</name>
    <dbReference type="NCBI Taxonomy" id="1574488"/>
    <lineage>
        <taxon>Bacteria</taxon>
        <taxon>Bacillati</taxon>
        <taxon>Bacillota</taxon>
        <taxon>Bacilli</taxon>
        <taxon>Bacillales</taxon>
        <taxon>Paenibacillaceae</taxon>
        <taxon>Paenibacillus</taxon>
    </lineage>
</organism>
<dbReference type="PANTHER" id="PTHR30126">
    <property type="entry name" value="HTH-TYPE TRANSCRIPTIONAL REGULATOR"/>
    <property type="match status" value="1"/>
</dbReference>
<dbReference type="Gene3D" id="1.10.10.10">
    <property type="entry name" value="Winged helix-like DNA-binding domain superfamily/Winged helix DNA-binding domain"/>
    <property type="match status" value="1"/>
</dbReference>
<evidence type="ECO:0000313" key="7">
    <source>
        <dbReference type="Proteomes" id="UP001306950"/>
    </source>
</evidence>